<feature type="domain" description="Fibronectin type-III" evidence="7">
    <location>
        <begin position="171"/>
        <end position="256"/>
    </location>
</feature>
<evidence type="ECO:0000256" key="3">
    <source>
        <dbReference type="ARBA" id="ARBA00023277"/>
    </source>
</evidence>
<evidence type="ECO:0000256" key="1">
    <source>
        <dbReference type="ARBA" id="ARBA00022729"/>
    </source>
</evidence>
<dbReference type="GO" id="GO:0016798">
    <property type="term" value="F:hydrolase activity, acting on glycosyl bonds"/>
    <property type="evidence" value="ECO:0007669"/>
    <property type="project" value="UniProtKB-KW"/>
</dbReference>
<protein>
    <submittedName>
        <fullName evidence="9">Chitinase</fullName>
    </submittedName>
</protein>
<evidence type="ECO:0000256" key="4">
    <source>
        <dbReference type="ARBA" id="ARBA00023295"/>
    </source>
</evidence>
<dbReference type="InterPro" id="IPR036116">
    <property type="entry name" value="FN3_sf"/>
</dbReference>
<gene>
    <name evidence="9" type="ORF">Sxan_35150</name>
</gene>
<dbReference type="Pfam" id="PF02018">
    <property type="entry name" value="CBM_4_9"/>
    <property type="match status" value="1"/>
</dbReference>
<dbReference type="InterPro" id="IPR001223">
    <property type="entry name" value="Glyco_hydro18_cat"/>
</dbReference>
<reference evidence="9" key="1">
    <citation type="submission" date="2020-09" db="EMBL/GenBank/DDBJ databases">
        <title>Whole genome shotgun sequence of Streptomyces xanthophaeus NBRC 12829.</title>
        <authorList>
            <person name="Komaki H."/>
            <person name="Tamura T."/>
        </authorList>
    </citation>
    <scope>NUCLEOTIDE SEQUENCE</scope>
    <source>
        <strain evidence="9">NBRC 12829</strain>
    </source>
</reference>
<comment type="caution">
    <text evidence="9">The sequence shown here is derived from an EMBL/GenBank/DDBJ whole genome shotgun (WGS) entry which is preliminary data.</text>
</comment>
<dbReference type="Pfam" id="PF00041">
    <property type="entry name" value="fn3"/>
    <property type="match status" value="1"/>
</dbReference>
<accession>A0A919LD86</accession>
<keyword evidence="1 6" id="KW-0732">Signal</keyword>
<dbReference type="RefSeq" id="WP_031143425.1">
    <property type="nucleotide sequence ID" value="NZ_BNEE01000006.1"/>
</dbReference>
<dbReference type="InterPro" id="IPR003961">
    <property type="entry name" value="FN3_dom"/>
</dbReference>
<name>A0A919LD86_9ACTN</name>
<feature type="signal peptide" evidence="6">
    <location>
        <begin position="1"/>
        <end position="30"/>
    </location>
</feature>
<dbReference type="PROSITE" id="PS50853">
    <property type="entry name" value="FN3"/>
    <property type="match status" value="1"/>
</dbReference>
<dbReference type="PANTHER" id="PTHR42976:SF1">
    <property type="entry name" value="GH18 DOMAIN-CONTAINING PROTEIN-RELATED"/>
    <property type="match status" value="1"/>
</dbReference>
<evidence type="ECO:0000256" key="2">
    <source>
        <dbReference type="ARBA" id="ARBA00022801"/>
    </source>
</evidence>
<evidence type="ECO:0000259" key="8">
    <source>
        <dbReference type="PROSITE" id="PS51910"/>
    </source>
</evidence>
<dbReference type="PANTHER" id="PTHR42976">
    <property type="entry name" value="BIFUNCTIONAL CHITINASE/LYSOZYME-RELATED"/>
    <property type="match status" value="1"/>
</dbReference>
<dbReference type="InterPro" id="IPR003305">
    <property type="entry name" value="CenC_carb-bd"/>
</dbReference>
<dbReference type="Proteomes" id="UP000600026">
    <property type="component" value="Unassembled WGS sequence"/>
</dbReference>
<dbReference type="SMART" id="SM00060">
    <property type="entry name" value="FN3"/>
    <property type="match status" value="1"/>
</dbReference>
<dbReference type="GO" id="GO:0000272">
    <property type="term" value="P:polysaccharide catabolic process"/>
    <property type="evidence" value="ECO:0007669"/>
    <property type="project" value="UniProtKB-KW"/>
</dbReference>
<evidence type="ECO:0000259" key="7">
    <source>
        <dbReference type="PROSITE" id="PS50853"/>
    </source>
</evidence>
<dbReference type="Gene3D" id="2.60.40.10">
    <property type="entry name" value="Immunoglobulins"/>
    <property type="match status" value="1"/>
</dbReference>
<keyword evidence="5" id="KW-0624">Polysaccharide degradation</keyword>
<evidence type="ECO:0000256" key="6">
    <source>
        <dbReference type="SAM" id="SignalP"/>
    </source>
</evidence>
<feature type="domain" description="GH18" evidence="8">
    <location>
        <begin position="262"/>
        <end position="554"/>
    </location>
</feature>
<dbReference type="PROSITE" id="PS51910">
    <property type="entry name" value="GH18_2"/>
    <property type="match status" value="1"/>
</dbReference>
<keyword evidence="3" id="KW-0119">Carbohydrate metabolism</keyword>
<dbReference type="SUPFAM" id="SSF51445">
    <property type="entry name" value="(Trans)glycosidases"/>
    <property type="match status" value="1"/>
</dbReference>
<dbReference type="InterPro" id="IPR052750">
    <property type="entry name" value="GH18_Chitinase"/>
</dbReference>
<proteinExistence type="predicted"/>
<evidence type="ECO:0000256" key="5">
    <source>
        <dbReference type="ARBA" id="ARBA00023326"/>
    </source>
</evidence>
<evidence type="ECO:0000313" key="10">
    <source>
        <dbReference type="Proteomes" id="UP000600026"/>
    </source>
</evidence>
<organism evidence="9 10">
    <name type="scientific">Streptomyces xanthophaeus</name>
    <dbReference type="NCBI Taxonomy" id="67385"/>
    <lineage>
        <taxon>Bacteria</taxon>
        <taxon>Bacillati</taxon>
        <taxon>Actinomycetota</taxon>
        <taxon>Actinomycetes</taxon>
        <taxon>Kitasatosporales</taxon>
        <taxon>Streptomycetaceae</taxon>
        <taxon>Streptomyces</taxon>
    </lineage>
</organism>
<dbReference type="CDD" id="cd06543">
    <property type="entry name" value="GH18_PF-ChiA-like"/>
    <property type="match status" value="1"/>
</dbReference>
<dbReference type="CDD" id="cd00063">
    <property type="entry name" value="FN3"/>
    <property type="match status" value="1"/>
</dbReference>
<dbReference type="Gene3D" id="2.60.120.260">
    <property type="entry name" value="Galactose-binding domain-like"/>
    <property type="match status" value="1"/>
</dbReference>
<dbReference type="AlphaFoldDB" id="A0A919LD86"/>
<dbReference type="FunFam" id="2.60.40.10:FF:001114">
    <property type="entry name" value="Chitinase A1"/>
    <property type="match status" value="1"/>
</dbReference>
<keyword evidence="2" id="KW-0378">Hydrolase</keyword>
<dbReference type="SUPFAM" id="SSF49785">
    <property type="entry name" value="Galactose-binding domain-like"/>
    <property type="match status" value="1"/>
</dbReference>
<dbReference type="SUPFAM" id="SSF49265">
    <property type="entry name" value="Fibronectin type III"/>
    <property type="match status" value="1"/>
</dbReference>
<sequence>MRTPTRLLGALGATLLGAAAVLSTPGAAFGANLLANGDFETGTTAGWSCTGGLGSVVSSPVHGGGKALAGAASAGDNAKCTQTVAVQPNTAYTLSGWVRGSYVYLGVTGGASTWTGSAGAWTKLSVSFTTGPSQTSAEVYVNGWYGQGTYHADDISLDGPGGSSDTVAPTAPGGLTATGKTSSSVSLTWSAATDDVGVTGYDVYRGTTKVATSTTTSATVTGLAAATAHSFTVRARDLAGNTSPASAALQVTTDAGSDPSGFKQAAPYLYMGWGNPPSATTVMNATGVKWFTMAFILSSGGCNPSWDGQRPLTGGVDQSTISAIRAAGGDVVPSIGGWQGNKLGPNCSTPEALAGAYQQVIDAYGLKAIDVDIENTDEFENAVVQDRILGALKIVKQNNPGLKTILTFGTSTTGPTSWGNRLIERAAALDAGIDVFTIMPFDFGNASTDMYASTVSATQGLAGKLKSTFGWDDATAYAHIGISGMNGISDTQETTTVQNWTDIRDWANSHHLARLAFWSVNRDRGCAGGGLQETCSGIAQNDWQFTSITAGFTG</sequence>
<dbReference type="EMBL" id="BNEE01000006">
    <property type="protein sequence ID" value="GHI86151.1"/>
    <property type="molecule type" value="Genomic_DNA"/>
</dbReference>
<dbReference type="Gene3D" id="3.20.20.80">
    <property type="entry name" value="Glycosidases"/>
    <property type="match status" value="1"/>
</dbReference>
<evidence type="ECO:0000313" key="9">
    <source>
        <dbReference type="EMBL" id="GHI86151.1"/>
    </source>
</evidence>
<keyword evidence="10" id="KW-1185">Reference proteome</keyword>
<feature type="chain" id="PRO_5038094141" evidence="6">
    <location>
        <begin position="31"/>
        <end position="554"/>
    </location>
</feature>
<dbReference type="InterPro" id="IPR008979">
    <property type="entry name" value="Galactose-bd-like_sf"/>
</dbReference>
<dbReference type="InterPro" id="IPR013783">
    <property type="entry name" value="Ig-like_fold"/>
</dbReference>
<dbReference type="OrthoDB" id="99456at2"/>
<dbReference type="InterPro" id="IPR017853">
    <property type="entry name" value="GH"/>
</dbReference>
<keyword evidence="4" id="KW-0326">Glycosidase</keyword>